<evidence type="ECO:0000256" key="1">
    <source>
        <dbReference type="SAM" id="MobiDB-lite"/>
    </source>
</evidence>
<protein>
    <submittedName>
        <fullName evidence="2">Uncharacterized protein</fullName>
    </submittedName>
</protein>
<comment type="caution">
    <text evidence="2">The sequence shown here is derived from an EMBL/GenBank/DDBJ whole genome shotgun (WGS) entry which is preliminary data.</text>
</comment>
<reference evidence="2 3" key="1">
    <citation type="journal article" date="2016" name="Nat. Commun.">
        <title>Thousands of microbial genomes shed light on interconnected biogeochemical processes in an aquifer system.</title>
        <authorList>
            <person name="Anantharaman K."/>
            <person name="Brown C.T."/>
            <person name="Hug L.A."/>
            <person name="Sharon I."/>
            <person name="Castelle C.J."/>
            <person name="Probst A.J."/>
            <person name="Thomas B.C."/>
            <person name="Singh A."/>
            <person name="Wilkins M.J."/>
            <person name="Karaoz U."/>
            <person name="Brodie E.L."/>
            <person name="Williams K.H."/>
            <person name="Hubbard S.S."/>
            <person name="Banfield J.F."/>
        </authorList>
    </citation>
    <scope>NUCLEOTIDE SEQUENCE [LARGE SCALE GENOMIC DNA]</scope>
</reference>
<feature type="region of interest" description="Disordered" evidence="1">
    <location>
        <begin position="1"/>
        <end position="46"/>
    </location>
</feature>
<name>A0A1F8BIS1_9BACT</name>
<organism evidence="2 3">
    <name type="scientific">Candidatus Woesebacteria bacterium RIFCSPLOWO2_01_FULL_39_25</name>
    <dbReference type="NCBI Taxonomy" id="1802521"/>
    <lineage>
        <taxon>Bacteria</taxon>
        <taxon>Candidatus Woeseibacteriota</taxon>
    </lineage>
</organism>
<evidence type="ECO:0000313" key="2">
    <source>
        <dbReference type="EMBL" id="OGM63966.1"/>
    </source>
</evidence>
<dbReference type="EMBL" id="MGHH01000014">
    <property type="protein sequence ID" value="OGM63966.1"/>
    <property type="molecule type" value="Genomic_DNA"/>
</dbReference>
<feature type="compositionally biased region" description="Basic and acidic residues" evidence="1">
    <location>
        <begin position="1"/>
        <end position="29"/>
    </location>
</feature>
<sequence length="753" mass="87224">MVEQGSTEKADKEERAPLQPDVKSDKGATESDETQNSSKKSKEDELVEAVREITSAVNQANKDIVASVNNLAGQLEAYAKAIGQQIALLEKRKDTALVDATIDAMVKKLEPVIREFTEALDGVKDASDREFRQLKYNEDLMKAYLEQIEQAQNIPDELKNPTLDRMIGRLSDEDKAEYEATVREEVRNGRTVEIHQVRGKEWNETNEVYQNMVEDWFEERIREMESVEQSFEEQPDVYRYLSLYANNYVLRKDTKPFGERIRDNLETRRIRHRVVRVWNMAGPEGILSEASRITFTTWRKLFKTENIGTYVLDRRGNRVKDPKTGEDRKENHIENELQNYERMGRILRGKRDRLRQIQRSPGGGDKTEIKALEKEIKIKEQYIFDYYSLGGSIEDTNPDFFVKLGGEIEKPKDEDFRKYQIEHPNPDLSSKKAREHRDAIWAKRYAGGLWSMTLRAATHDIQLNGSGDFFAARIMNFSDRLTRNNLMRDSSEIWDPTRVDDPFDLGYMDVMTSLLGNVENLDSLGVSGNQKVVSGEKVVGIKSLENFKWGSSEVWDKALMKEDIRPPEGMYVIRMTYFNDADNTRKRMWAADSYFHKPTLENLINMEGVFAHSGTGKRDAIIKDSSGERVIGTVKDITPIEVKWMELLDRSLEYLKTKQGAEWMSDPTTGYPRLAMTREWINTARRNGMIGEETKNILLRKYFGTRNTFLLNRISEINVWGADLIHNAGGMTWSAFMEYIKRMFKYMFSDEVR</sequence>
<evidence type="ECO:0000313" key="3">
    <source>
        <dbReference type="Proteomes" id="UP000176725"/>
    </source>
</evidence>
<proteinExistence type="predicted"/>
<dbReference type="Proteomes" id="UP000176725">
    <property type="component" value="Unassembled WGS sequence"/>
</dbReference>
<accession>A0A1F8BIS1</accession>
<gene>
    <name evidence="2" type="ORF">A2893_00460</name>
</gene>
<dbReference type="AlphaFoldDB" id="A0A1F8BIS1"/>